<dbReference type="SUPFAM" id="SSF53649">
    <property type="entry name" value="Alkaline phosphatase-like"/>
    <property type="match status" value="1"/>
</dbReference>
<sequence length="403" mass="43603">MDIQKVVAELKEDKGGRIILMVADGLGGLPLQPGGPTELEAAKTPNLDRLASRGVCGLMTPIKPGITPGSGPGHLGLFGYDPLKYVIGRGVLEATGIGFAVGPDDIAIRCNFCTLDGEGRIIDRRAGRIPTEESAALVQKLKAIRIPGVEVFVEPVKEHRFVVVFRAPGLGANVADTDPQQVGVPPLDPQAHDEPSQRTAQIARQFITEARKIIGQHPKANGLTMRGFSKRPDLPSYREAYGLKAAAIAVYPMYKGLASLVGMDLLGQPSTLDEEIDVLEKAWKETDYDFFFVHFKYTDSRGEDGDFDAKVKMIEQFDSVIPRVEALRPDVLIVTGDHSTPAKLKSHSWHPVPTLLVADTCRPDGATEFSERACLHGGLGHFEAMYLMPLALAHAGRLAKFGA</sequence>
<dbReference type="NCBIfam" id="NF003160">
    <property type="entry name" value="PRK04135.1"/>
    <property type="match status" value="1"/>
</dbReference>
<dbReference type="Pfam" id="PF01676">
    <property type="entry name" value="Metalloenzyme"/>
    <property type="match status" value="1"/>
</dbReference>
<dbReference type="Proteomes" id="UP000215086">
    <property type="component" value="Chromosome"/>
</dbReference>
<comment type="function">
    <text evidence="2">Catalyzes the interconversion of 2-phosphoglycerate and 3-phosphoglycerate.</text>
</comment>
<accession>A0A286RCU7</accession>
<keyword evidence="5" id="KW-0324">Glycolysis</keyword>
<dbReference type="CDD" id="cd16011">
    <property type="entry name" value="iPGM_like"/>
    <property type="match status" value="1"/>
</dbReference>
<evidence type="ECO:0000259" key="6">
    <source>
        <dbReference type="Pfam" id="PF01676"/>
    </source>
</evidence>
<dbReference type="PIRSF" id="PIRSF006392">
    <property type="entry name" value="IPGAM_arch"/>
    <property type="match status" value="1"/>
</dbReference>
<name>A0A286RCU7_9BACT</name>
<organism evidence="7 8">
    <name type="scientific">Thermogutta terrifontis</name>
    <dbReference type="NCBI Taxonomy" id="1331910"/>
    <lineage>
        <taxon>Bacteria</taxon>
        <taxon>Pseudomonadati</taxon>
        <taxon>Planctomycetota</taxon>
        <taxon>Planctomycetia</taxon>
        <taxon>Pirellulales</taxon>
        <taxon>Thermoguttaceae</taxon>
        <taxon>Thermogutta</taxon>
    </lineage>
</organism>
<dbReference type="PANTHER" id="PTHR31209">
    <property type="entry name" value="COFACTOR-INDEPENDENT PHOSPHOGLYCERATE MUTASE"/>
    <property type="match status" value="1"/>
</dbReference>
<evidence type="ECO:0000256" key="4">
    <source>
        <dbReference type="ARBA" id="ARBA00005524"/>
    </source>
</evidence>
<dbReference type="InterPro" id="IPR017850">
    <property type="entry name" value="Alkaline_phosphatase_core_sf"/>
</dbReference>
<evidence type="ECO:0000256" key="1">
    <source>
        <dbReference type="ARBA" id="ARBA00000370"/>
    </source>
</evidence>
<dbReference type="RefSeq" id="WP_095414293.1">
    <property type="nucleotide sequence ID" value="NZ_CP018477.1"/>
</dbReference>
<evidence type="ECO:0000313" key="8">
    <source>
        <dbReference type="Proteomes" id="UP000215086"/>
    </source>
</evidence>
<dbReference type="InterPro" id="IPR042253">
    <property type="entry name" value="Pglycerate_mutase_ApgM_sf"/>
</dbReference>
<dbReference type="NCBIfam" id="TIGR00306">
    <property type="entry name" value="apgM"/>
    <property type="match status" value="1"/>
</dbReference>
<comment type="pathway">
    <text evidence="3">Carbohydrate degradation.</text>
</comment>
<proteinExistence type="inferred from homology"/>
<dbReference type="AlphaFoldDB" id="A0A286RCU7"/>
<dbReference type="Gene3D" id="3.30.70.2130">
    <property type="entry name" value="Metalloenzyme domain"/>
    <property type="match status" value="1"/>
</dbReference>
<feature type="domain" description="Metalloenzyme" evidence="6">
    <location>
        <begin position="17"/>
        <end position="392"/>
    </location>
</feature>
<evidence type="ECO:0000256" key="2">
    <source>
        <dbReference type="ARBA" id="ARBA00002315"/>
    </source>
</evidence>
<evidence type="ECO:0000256" key="3">
    <source>
        <dbReference type="ARBA" id="ARBA00004921"/>
    </source>
</evidence>
<reference evidence="7 8" key="1">
    <citation type="journal article" name="Front. Microbiol.">
        <title>Sugar Metabolism of the First Thermophilic Planctomycete Thermogutta terrifontis: Comparative Genomic and Transcriptomic Approaches.</title>
        <authorList>
            <person name="Elcheninov A.G."/>
            <person name="Menzel P."/>
            <person name="Gudbergsdottir S.R."/>
            <person name="Slesarev A.I."/>
            <person name="Kadnikov V.V."/>
            <person name="Krogh A."/>
            <person name="Bonch-Osmolovskaya E.A."/>
            <person name="Peng X."/>
            <person name="Kublanov I.V."/>
        </authorList>
    </citation>
    <scope>NUCLEOTIDE SEQUENCE [LARGE SCALE GENOMIC DNA]</scope>
    <source>
        <strain evidence="7 8">R1</strain>
    </source>
</reference>
<dbReference type="PANTHER" id="PTHR31209:SF0">
    <property type="entry name" value="METALLOENZYME DOMAIN-CONTAINING PROTEIN"/>
    <property type="match status" value="1"/>
</dbReference>
<dbReference type="Pfam" id="PF10143">
    <property type="entry name" value="PhosphMutase"/>
    <property type="match status" value="1"/>
</dbReference>
<evidence type="ECO:0000313" key="7">
    <source>
        <dbReference type="EMBL" id="ASV73783.1"/>
    </source>
</evidence>
<dbReference type="GO" id="GO:0004619">
    <property type="term" value="F:phosphoglycerate mutase activity"/>
    <property type="evidence" value="ECO:0007669"/>
    <property type="project" value="UniProtKB-EC"/>
</dbReference>
<keyword evidence="8" id="KW-1185">Reference proteome</keyword>
<comment type="catalytic activity">
    <reaction evidence="1">
        <text>(2R)-2-phosphoglycerate = (2R)-3-phosphoglycerate</text>
        <dbReference type="Rhea" id="RHEA:15901"/>
        <dbReference type="ChEBI" id="CHEBI:58272"/>
        <dbReference type="ChEBI" id="CHEBI:58289"/>
        <dbReference type="EC" id="5.4.2.12"/>
    </reaction>
</comment>
<dbReference type="GO" id="GO:0006096">
    <property type="term" value="P:glycolytic process"/>
    <property type="evidence" value="ECO:0007669"/>
    <property type="project" value="UniProtKB-KW"/>
</dbReference>
<dbReference type="InterPro" id="IPR006124">
    <property type="entry name" value="Metalloenzyme"/>
</dbReference>
<dbReference type="OrthoDB" id="9804453at2"/>
<dbReference type="EMBL" id="CP018477">
    <property type="protein sequence ID" value="ASV73783.1"/>
    <property type="molecule type" value="Genomic_DNA"/>
</dbReference>
<dbReference type="KEGG" id="ttf:THTE_1181"/>
<dbReference type="Gene3D" id="3.40.720.10">
    <property type="entry name" value="Alkaline Phosphatase, subunit A"/>
    <property type="match status" value="1"/>
</dbReference>
<dbReference type="GO" id="GO:0046872">
    <property type="term" value="F:metal ion binding"/>
    <property type="evidence" value="ECO:0007669"/>
    <property type="project" value="InterPro"/>
</dbReference>
<comment type="similarity">
    <text evidence="4">Belongs to the BPG-independent phosphoglycerate mutase family. A-PGAM subfamily.</text>
</comment>
<protein>
    <submittedName>
        <fullName evidence="7">2,3-bisphosphoglycerate-independent phosphoglycerate mutase, archaeal type</fullName>
    </submittedName>
</protein>
<gene>
    <name evidence="7" type="ORF">THTE_1181</name>
</gene>
<dbReference type="InterPro" id="IPR004456">
    <property type="entry name" value="Pglycerate_mutase_ApgM"/>
</dbReference>
<evidence type="ECO:0000256" key="5">
    <source>
        <dbReference type="ARBA" id="ARBA00023152"/>
    </source>
</evidence>